<dbReference type="EMBL" id="LSMT01000041">
    <property type="protein sequence ID" value="PFX31046.1"/>
    <property type="molecule type" value="Genomic_DNA"/>
</dbReference>
<accession>A0A2B4SNV1</accession>
<dbReference type="Proteomes" id="UP000225706">
    <property type="component" value="Unassembled WGS sequence"/>
</dbReference>
<dbReference type="GO" id="GO:0004930">
    <property type="term" value="F:G protein-coupled receptor activity"/>
    <property type="evidence" value="ECO:0007669"/>
    <property type="project" value="InterPro"/>
</dbReference>
<dbReference type="PROSITE" id="PS50262">
    <property type="entry name" value="G_PROTEIN_RECEP_F1_2"/>
    <property type="match status" value="1"/>
</dbReference>
<feature type="transmembrane region" description="Helical" evidence="5">
    <location>
        <begin position="65"/>
        <end position="86"/>
    </location>
</feature>
<dbReference type="OrthoDB" id="100006at2759"/>
<evidence type="ECO:0000256" key="3">
    <source>
        <dbReference type="ARBA" id="ARBA00022989"/>
    </source>
</evidence>
<comment type="subcellular location">
    <subcellularLocation>
        <location evidence="1">Membrane</location>
        <topology evidence="1">Multi-pass membrane protein</topology>
    </subcellularLocation>
</comment>
<dbReference type="SUPFAM" id="SSF81321">
    <property type="entry name" value="Family A G protein-coupled receptor-like"/>
    <property type="match status" value="1"/>
</dbReference>
<dbReference type="Pfam" id="PF00001">
    <property type="entry name" value="7tm_1"/>
    <property type="match status" value="1"/>
</dbReference>
<gene>
    <name evidence="8" type="primary">Gpr157</name>
    <name evidence="8" type="ORF">AWC38_SpisGene4113</name>
</gene>
<dbReference type="InterPro" id="IPR017452">
    <property type="entry name" value="GPCR_Rhodpsn_7TM"/>
</dbReference>
<dbReference type="InterPro" id="IPR017981">
    <property type="entry name" value="GPCR_2-like_7TM"/>
</dbReference>
<feature type="transmembrane region" description="Helical" evidence="5">
    <location>
        <begin position="106"/>
        <end position="127"/>
    </location>
</feature>
<sequence>MEVISRVLLQLTTTEASSTTVHAQEQIAEEPPNQILFTAVASLSILGSFIIVSTFLLWPDLRTNARLMIVFISVCDFLVASFNILGINIEKKLDNEICKLQATVNIAAILSSFFWTLYLSLYFYLTICKKITVRTERVTMWLFHVTAWGIPLVIALVGYELNAVGNPHDMVSSGWCWIKYSPTKRNETIIWMLIAGKGWEILAYIAISVFYVLVKVKIRRELKCGFVPGSHFLTLKSVEAAKKADLKLTLIPVVFIFLRIWGTIRFIRFWAYFPEPVAHDWLIILQGIGDNSQGFADFVLFCLFTNNIRNKFKQFIPICRHYPEKDPLLRNTNLCYGAVD</sequence>
<keyword evidence="2 5" id="KW-0812">Transmembrane</keyword>
<dbReference type="InterPro" id="IPR022343">
    <property type="entry name" value="GCR1-cAMP_receptor"/>
</dbReference>
<dbReference type="PANTHER" id="PTHR23112:SF47">
    <property type="entry name" value="G-PROTEIN COUPLED RECEPTOR 157"/>
    <property type="match status" value="1"/>
</dbReference>
<name>A0A2B4SNV1_STYPI</name>
<dbReference type="PRINTS" id="PR02001">
    <property type="entry name" value="GCR1CAMPR"/>
</dbReference>
<dbReference type="PANTHER" id="PTHR23112">
    <property type="entry name" value="G PROTEIN-COUPLED RECEPTOR 157-RELATED"/>
    <property type="match status" value="1"/>
</dbReference>
<feature type="transmembrane region" description="Helical" evidence="5">
    <location>
        <begin position="189"/>
        <end position="213"/>
    </location>
</feature>
<proteinExistence type="predicted"/>
<keyword evidence="8" id="KW-0675">Receptor</keyword>
<comment type="caution">
    <text evidence="8">The sequence shown here is derived from an EMBL/GenBank/DDBJ whole genome shotgun (WGS) entry which is preliminary data.</text>
</comment>
<feature type="domain" description="G-protein coupled receptors family 1 profile" evidence="7">
    <location>
        <begin position="47"/>
        <end position="261"/>
    </location>
</feature>
<evidence type="ECO:0000259" key="6">
    <source>
        <dbReference type="PROSITE" id="PS50261"/>
    </source>
</evidence>
<dbReference type="GO" id="GO:0007166">
    <property type="term" value="P:cell surface receptor signaling pathway"/>
    <property type="evidence" value="ECO:0007669"/>
    <property type="project" value="InterPro"/>
</dbReference>
<keyword evidence="4 5" id="KW-0472">Membrane</keyword>
<evidence type="ECO:0000313" key="9">
    <source>
        <dbReference type="Proteomes" id="UP000225706"/>
    </source>
</evidence>
<dbReference type="STRING" id="50429.A0A2B4SNV1"/>
<feature type="domain" description="G-protein coupled receptors family 2 profile 2" evidence="6">
    <location>
        <begin position="33"/>
        <end position="305"/>
    </location>
</feature>
<organism evidence="8 9">
    <name type="scientific">Stylophora pistillata</name>
    <name type="common">Smooth cauliflower coral</name>
    <dbReference type="NCBI Taxonomy" id="50429"/>
    <lineage>
        <taxon>Eukaryota</taxon>
        <taxon>Metazoa</taxon>
        <taxon>Cnidaria</taxon>
        <taxon>Anthozoa</taxon>
        <taxon>Hexacorallia</taxon>
        <taxon>Scleractinia</taxon>
        <taxon>Astrocoeniina</taxon>
        <taxon>Pocilloporidae</taxon>
        <taxon>Stylophora</taxon>
    </lineage>
</organism>
<reference evidence="9" key="1">
    <citation type="journal article" date="2017" name="bioRxiv">
        <title>Comparative analysis of the genomes of Stylophora pistillata and Acropora digitifera provides evidence for extensive differences between species of corals.</title>
        <authorList>
            <person name="Voolstra C.R."/>
            <person name="Li Y."/>
            <person name="Liew Y.J."/>
            <person name="Baumgarten S."/>
            <person name="Zoccola D."/>
            <person name="Flot J.-F."/>
            <person name="Tambutte S."/>
            <person name="Allemand D."/>
            <person name="Aranda M."/>
        </authorList>
    </citation>
    <scope>NUCLEOTIDE SEQUENCE [LARGE SCALE GENOMIC DNA]</scope>
</reference>
<keyword evidence="9" id="KW-1185">Reference proteome</keyword>
<feature type="transmembrane region" description="Helical" evidence="5">
    <location>
        <begin position="283"/>
        <end position="304"/>
    </location>
</feature>
<feature type="transmembrane region" description="Helical" evidence="5">
    <location>
        <begin position="33"/>
        <end position="58"/>
    </location>
</feature>
<feature type="transmembrane region" description="Helical" evidence="5">
    <location>
        <begin position="139"/>
        <end position="159"/>
    </location>
</feature>
<evidence type="ECO:0000256" key="4">
    <source>
        <dbReference type="ARBA" id="ARBA00023136"/>
    </source>
</evidence>
<feature type="transmembrane region" description="Helical" evidence="5">
    <location>
        <begin position="250"/>
        <end position="271"/>
    </location>
</feature>
<evidence type="ECO:0000256" key="1">
    <source>
        <dbReference type="ARBA" id="ARBA00004141"/>
    </source>
</evidence>
<dbReference type="Gene3D" id="1.20.1070.10">
    <property type="entry name" value="Rhodopsin 7-helix transmembrane proteins"/>
    <property type="match status" value="1"/>
</dbReference>
<dbReference type="GO" id="GO:0005886">
    <property type="term" value="C:plasma membrane"/>
    <property type="evidence" value="ECO:0007669"/>
    <property type="project" value="TreeGrafter"/>
</dbReference>
<evidence type="ECO:0000256" key="2">
    <source>
        <dbReference type="ARBA" id="ARBA00022692"/>
    </source>
</evidence>
<dbReference type="InterPro" id="IPR000276">
    <property type="entry name" value="GPCR_Rhodpsn"/>
</dbReference>
<protein>
    <submittedName>
        <fullName evidence="8">Putative G-protein coupled receptor 157</fullName>
    </submittedName>
</protein>
<evidence type="ECO:0000313" key="8">
    <source>
        <dbReference type="EMBL" id="PFX31046.1"/>
    </source>
</evidence>
<dbReference type="GO" id="GO:0007189">
    <property type="term" value="P:adenylate cyclase-activating G protein-coupled receptor signaling pathway"/>
    <property type="evidence" value="ECO:0007669"/>
    <property type="project" value="TreeGrafter"/>
</dbReference>
<evidence type="ECO:0000256" key="5">
    <source>
        <dbReference type="SAM" id="Phobius"/>
    </source>
</evidence>
<dbReference type="AlphaFoldDB" id="A0A2B4SNV1"/>
<keyword evidence="3 5" id="KW-1133">Transmembrane helix</keyword>
<evidence type="ECO:0000259" key="7">
    <source>
        <dbReference type="PROSITE" id="PS50262"/>
    </source>
</evidence>
<dbReference type="PROSITE" id="PS50261">
    <property type="entry name" value="G_PROTEIN_RECEP_F2_4"/>
    <property type="match status" value="1"/>
</dbReference>